<sequence>LAASNSVPDYVKPENYKAMVEAGKKYGKYPISV</sequence>
<feature type="non-terminal residue" evidence="1">
    <location>
        <position position="1"/>
    </location>
</feature>
<organism evidence="1">
    <name type="scientific">marine sediment metagenome</name>
    <dbReference type="NCBI Taxonomy" id="412755"/>
    <lineage>
        <taxon>unclassified sequences</taxon>
        <taxon>metagenomes</taxon>
        <taxon>ecological metagenomes</taxon>
    </lineage>
</organism>
<dbReference type="EMBL" id="BARS01012311">
    <property type="protein sequence ID" value="GAF98780.1"/>
    <property type="molecule type" value="Genomic_DNA"/>
</dbReference>
<reference evidence="1" key="1">
    <citation type="journal article" date="2014" name="Front. Microbiol.">
        <title>High frequency of phylogenetically diverse reductive dehalogenase-homologous genes in deep subseafloor sedimentary metagenomes.</title>
        <authorList>
            <person name="Kawai M."/>
            <person name="Futagami T."/>
            <person name="Toyoda A."/>
            <person name="Takaki Y."/>
            <person name="Nishi S."/>
            <person name="Hori S."/>
            <person name="Arai W."/>
            <person name="Tsubouchi T."/>
            <person name="Morono Y."/>
            <person name="Uchiyama I."/>
            <person name="Ito T."/>
            <person name="Fujiyama A."/>
            <person name="Inagaki F."/>
            <person name="Takami H."/>
        </authorList>
    </citation>
    <scope>NUCLEOTIDE SEQUENCE</scope>
    <source>
        <strain evidence="1">Expedition CK06-06</strain>
    </source>
</reference>
<name>X0VDY7_9ZZZZ</name>
<dbReference type="AlphaFoldDB" id="X0VDY7"/>
<gene>
    <name evidence="1" type="ORF">S01H1_21994</name>
</gene>
<accession>X0VDY7</accession>
<protein>
    <submittedName>
        <fullName evidence="1">Uncharacterized protein</fullName>
    </submittedName>
</protein>
<comment type="caution">
    <text evidence="1">The sequence shown here is derived from an EMBL/GenBank/DDBJ whole genome shotgun (WGS) entry which is preliminary data.</text>
</comment>
<proteinExistence type="predicted"/>
<evidence type="ECO:0000313" key="1">
    <source>
        <dbReference type="EMBL" id="GAF98780.1"/>
    </source>
</evidence>